<keyword evidence="1" id="KW-1133">Transmembrane helix</keyword>
<dbReference type="PANTHER" id="PTHR36694">
    <property type="entry name" value="PASIFLORA 1, ISOFORM A-RELATED"/>
    <property type="match status" value="1"/>
</dbReference>
<dbReference type="Pfam" id="PF15860">
    <property type="entry name" value="DUF4728"/>
    <property type="match status" value="1"/>
</dbReference>
<protein>
    <submittedName>
        <fullName evidence="3">Uncharacterized protein LOC115629047</fullName>
    </submittedName>
</protein>
<dbReference type="PANTHER" id="PTHR36694:SF11">
    <property type="entry name" value="LP21121P-RELATED"/>
    <property type="match status" value="1"/>
</dbReference>
<dbReference type="AlphaFoldDB" id="A0A6J2TYN3"/>
<keyword evidence="1" id="KW-0812">Transmembrane</keyword>
<feature type="transmembrane region" description="Helical" evidence="1">
    <location>
        <begin position="59"/>
        <end position="83"/>
    </location>
</feature>
<keyword evidence="2" id="KW-1185">Reference proteome</keyword>
<evidence type="ECO:0000256" key="1">
    <source>
        <dbReference type="SAM" id="Phobius"/>
    </source>
</evidence>
<keyword evidence="1" id="KW-0472">Membrane</keyword>
<dbReference type="InterPro" id="IPR031720">
    <property type="entry name" value="DUF4728"/>
</dbReference>
<evidence type="ECO:0000313" key="3">
    <source>
        <dbReference type="RefSeq" id="XP_030381209.1"/>
    </source>
</evidence>
<feature type="transmembrane region" description="Helical" evidence="1">
    <location>
        <begin position="12"/>
        <end position="39"/>
    </location>
</feature>
<dbReference type="RefSeq" id="XP_030381209.1">
    <property type="nucleotide sequence ID" value="XM_030525349.1"/>
</dbReference>
<feature type="transmembrane region" description="Helical" evidence="1">
    <location>
        <begin position="95"/>
        <end position="115"/>
    </location>
</feature>
<feature type="transmembrane region" description="Helical" evidence="1">
    <location>
        <begin position="127"/>
        <end position="153"/>
    </location>
</feature>
<reference evidence="3" key="1">
    <citation type="submission" date="2025-08" db="UniProtKB">
        <authorList>
            <consortium name="RefSeq"/>
        </authorList>
    </citation>
    <scope>IDENTIFICATION</scope>
    <source>
        <strain evidence="3">11010-0011.00</strain>
        <tissue evidence="3">Whole body</tissue>
    </source>
</reference>
<organism evidence="2 3">
    <name type="scientific">Drosophila lebanonensis</name>
    <name type="common">Fruit fly</name>
    <name type="synonym">Scaptodrosophila lebanonensis</name>
    <dbReference type="NCBI Taxonomy" id="7225"/>
    <lineage>
        <taxon>Eukaryota</taxon>
        <taxon>Metazoa</taxon>
        <taxon>Ecdysozoa</taxon>
        <taxon>Arthropoda</taxon>
        <taxon>Hexapoda</taxon>
        <taxon>Insecta</taxon>
        <taxon>Pterygota</taxon>
        <taxon>Neoptera</taxon>
        <taxon>Endopterygota</taxon>
        <taxon>Diptera</taxon>
        <taxon>Brachycera</taxon>
        <taxon>Muscomorpha</taxon>
        <taxon>Ephydroidea</taxon>
        <taxon>Drosophilidae</taxon>
        <taxon>Scaptodrosophila</taxon>
    </lineage>
</organism>
<dbReference type="OrthoDB" id="8118226at2759"/>
<proteinExistence type="predicted"/>
<accession>A0A6J2TYN3</accession>
<dbReference type="Proteomes" id="UP000504634">
    <property type="component" value="Unplaced"/>
</dbReference>
<dbReference type="GeneID" id="115629047"/>
<evidence type="ECO:0000313" key="2">
    <source>
        <dbReference type="Proteomes" id="UP000504634"/>
    </source>
</evidence>
<name>A0A6J2TYN3_DROLE</name>
<sequence length="177" mass="19940">MMVNWCRMRLHTVGVTIGWIGIMVSILSIILLSLILVLVDEVAMFVVPDLARKLPLLSFSGFRTGLVIMCGVWLGFSIINLLASAMLLMGTVQENHLMLVPWLINSGAALVINIIRHPFTWFAFADEVGPCIVFSVVTLILQFYIYFGIYSLYKHIKAKKDQQRQFIQPDVAYFGGD</sequence>
<gene>
    <name evidence="3" type="primary">LOC115629047</name>
</gene>